<keyword evidence="2" id="KW-0597">Phosphoprotein</keyword>
<organism evidence="9 10">
    <name type="scientific">Stigmatella erecta</name>
    <dbReference type="NCBI Taxonomy" id="83460"/>
    <lineage>
        <taxon>Bacteria</taxon>
        <taxon>Pseudomonadati</taxon>
        <taxon>Myxococcota</taxon>
        <taxon>Myxococcia</taxon>
        <taxon>Myxococcales</taxon>
        <taxon>Cystobacterineae</taxon>
        <taxon>Archangiaceae</taxon>
        <taxon>Stigmatella</taxon>
    </lineage>
</organism>
<dbReference type="EC" id="2.7.11.1" evidence="1"/>
<dbReference type="InterPro" id="IPR030665">
    <property type="entry name" value="KaiC"/>
</dbReference>
<dbReference type="SUPFAM" id="SSF52540">
    <property type="entry name" value="P-loop containing nucleoside triphosphate hydrolases"/>
    <property type="match status" value="2"/>
</dbReference>
<keyword evidence="10" id="KW-1185">Reference proteome</keyword>
<sequence length="498" mass="53604">MTDSSPRPAERIPTGVPGLDTVLSGGFRKGRTYMLMGLPGAGKTILANQVCFHHAHQGGRVLYVTLLAESHTELVSNLNSLSFFDASRLPESISYLSAFTELEQEGLDGLSTLLRKEIRSQDISLLVLDGLVAAEELAPSPQALKKFIHGLQVVTSLVGCTTLVLTTGGGRGLRAEHTMVDGLLILKQRTVGARTLRELLVRKFRGSAHLLGRHSFEITSQGLTVFPRLETIAEVDAPSQNVGDARCGFGVAALDTMLAGGLPMGSTTILLGPPGSGKTLLGLNFLAEGARRGDRSHYFAFYDAPRRMLNQAASVGLELEPLIAQGHLEVSFQAPTEILLDKLGAQMLEAIRTQGAQRIFLDGYEALSRASVRQSRVVRFLAALVNECRVRGVTLLFTVETASAFGPEVKFPMRGISMVAENILFLRSVELNSELRRFISILKERNSGYDGTLRELLINSQGLSVGASFSDAQMLLTGLARSPPGAPSPKSSRGRRGA</sequence>
<evidence type="ECO:0000259" key="8">
    <source>
        <dbReference type="PROSITE" id="PS51146"/>
    </source>
</evidence>
<dbReference type="PANTHER" id="PTHR42926">
    <property type="match status" value="1"/>
</dbReference>
<gene>
    <name evidence="9" type="ORF">SAMN05443639_106349</name>
</gene>
<evidence type="ECO:0000256" key="4">
    <source>
        <dbReference type="ARBA" id="ARBA00022737"/>
    </source>
</evidence>
<keyword evidence="6" id="KW-0378">Hydrolase</keyword>
<feature type="domain" description="KaiC" evidence="8">
    <location>
        <begin position="245"/>
        <end position="479"/>
    </location>
</feature>
<keyword evidence="4" id="KW-0677">Repeat</keyword>
<keyword evidence="5" id="KW-0418">Kinase</keyword>
<dbReference type="AlphaFoldDB" id="A0A1I0IYV4"/>
<feature type="domain" description="KaiC" evidence="8">
    <location>
        <begin position="10"/>
        <end position="239"/>
    </location>
</feature>
<dbReference type="InterPro" id="IPR027417">
    <property type="entry name" value="P-loop_NTPase"/>
</dbReference>
<accession>A0A1I0IYV4</accession>
<evidence type="ECO:0000256" key="3">
    <source>
        <dbReference type="ARBA" id="ARBA00022679"/>
    </source>
</evidence>
<dbReference type="InterPro" id="IPR051347">
    <property type="entry name" value="Circadian_clock_KaiC-rel"/>
</dbReference>
<evidence type="ECO:0000256" key="1">
    <source>
        <dbReference type="ARBA" id="ARBA00012513"/>
    </source>
</evidence>
<evidence type="ECO:0000256" key="7">
    <source>
        <dbReference type="SAM" id="MobiDB-lite"/>
    </source>
</evidence>
<dbReference type="Pfam" id="PF06745">
    <property type="entry name" value="ATPase"/>
    <property type="match status" value="2"/>
</dbReference>
<reference evidence="10" key="1">
    <citation type="submission" date="2016-10" db="EMBL/GenBank/DDBJ databases">
        <authorList>
            <person name="Varghese N."/>
            <person name="Submissions S."/>
        </authorList>
    </citation>
    <scope>NUCLEOTIDE SEQUENCE [LARGE SCALE GENOMIC DNA]</scope>
    <source>
        <strain evidence="10">DSM 16858</strain>
    </source>
</reference>
<dbReference type="EMBL" id="FOIJ01000006">
    <property type="protein sequence ID" value="SEU01893.1"/>
    <property type="molecule type" value="Genomic_DNA"/>
</dbReference>
<name>A0A1I0IYV4_9BACT</name>
<dbReference type="Gene3D" id="3.40.50.300">
    <property type="entry name" value="P-loop containing nucleotide triphosphate hydrolases"/>
    <property type="match status" value="2"/>
</dbReference>
<proteinExistence type="predicted"/>
<evidence type="ECO:0000256" key="6">
    <source>
        <dbReference type="ARBA" id="ARBA00022801"/>
    </source>
</evidence>
<dbReference type="GO" id="GO:0016787">
    <property type="term" value="F:hydrolase activity"/>
    <property type="evidence" value="ECO:0007669"/>
    <property type="project" value="UniProtKB-KW"/>
</dbReference>
<dbReference type="PANTHER" id="PTHR42926:SF1">
    <property type="entry name" value="CIRCADIAN CLOCK OSCILLATOR PROTEIN KAIC 1"/>
    <property type="match status" value="1"/>
</dbReference>
<feature type="region of interest" description="Disordered" evidence="7">
    <location>
        <begin position="479"/>
        <end position="498"/>
    </location>
</feature>
<dbReference type="InterPro" id="IPR014774">
    <property type="entry name" value="KaiC-like_dom"/>
</dbReference>
<dbReference type="GO" id="GO:0004674">
    <property type="term" value="F:protein serine/threonine kinase activity"/>
    <property type="evidence" value="ECO:0007669"/>
    <property type="project" value="UniProtKB-EC"/>
</dbReference>
<keyword evidence="3" id="KW-0808">Transferase</keyword>
<dbReference type="InterPro" id="IPR010624">
    <property type="entry name" value="KaiC_dom"/>
</dbReference>
<dbReference type="PIRSF" id="PIRSF039117">
    <property type="entry name" value="KaiC"/>
    <property type="match status" value="1"/>
</dbReference>
<evidence type="ECO:0000256" key="5">
    <source>
        <dbReference type="ARBA" id="ARBA00022777"/>
    </source>
</evidence>
<evidence type="ECO:0000313" key="10">
    <source>
        <dbReference type="Proteomes" id="UP000199181"/>
    </source>
</evidence>
<evidence type="ECO:0000313" key="9">
    <source>
        <dbReference type="EMBL" id="SEU01893.1"/>
    </source>
</evidence>
<dbReference type="RefSeq" id="WP_093520636.1">
    <property type="nucleotide sequence ID" value="NZ_FOIJ01000006.1"/>
</dbReference>
<protein>
    <recommendedName>
        <fullName evidence="1">non-specific serine/threonine protein kinase</fullName>
        <ecNumber evidence="1">2.7.11.1</ecNumber>
    </recommendedName>
</protein>
<dbReference type="GO" id="GO:0005524">
    <property type="term" value="F:ATP binding"/>
    <property type="evidence" value="ECO:0007669"/>
    <property type="project" value="InterPro"/>
</dbReference>
<dbReference type="InterPro" id="IPR003593">
    <property type="entry name" value="AAA+_ATPase"/>
</dbReference>
<dbReference type="PROSITE" id="PS51146">
    <property type="entry name" value="KAIC"/>
    <property type="match status" value="2"/>
</dbReference>
<evidence type="ECO:0000256" key="2">
    <source>
        <dbReference type="ARBA" id="ARBA00022553"/>
    </source>
</evidence>
<dbReference type="SMART" id="SM00382">
    <property type="entry name" value="AAA"/>
    <property type="match status" value="2"/>
</dbReference>
<dbReference type="Proteomes" id="UP000199181">
    <property type="component" value="Unassembled WGS sequence"/>
</dbReference>